<proteinExistence type="predicted"/>
<dbReference type="PANTHER" id="PTHR37544">
    <property type="entry name" value="SPRAY-RELATED"/>
    <property type="match status" value="1"/>
</dbReference>
<dbReference type="Pfam" id="PF11915">
    <property type="entry name" value="DUF3433"/>
    <property type="match status" value="1"/>
</dbReference>
<dbReference type="InParanoid" id="W3XFZ9"/>
<protein>
    <recommendedName>
        <fullName evidence="5">Phosphoribosylaminoimidazole-succinocarboxamide synthase</fullName>
    </recommendedName>
</protein>
<feature type="compositionally biased region" description="Pro residues" evidence="1">
    <location>
        <begin position="52"/>
        <end position="74"/>
    </location>
</feature>
<keyword evidence="2" id="KW-0472">Membrane</keyword>
<feature type="transmembrane region" description="Helical" evidence="2">
    <location>
        <begin position="466"/>
        <end position="484"/>
    </location>
</feature>
<sequence length="950" mass="107390">MNFQGLGHDYVRKNRSDYTYRTYSSNATAPTSASQITVIHAPLKQRSEESAPPSPPTVVPYLPSPPSTPEPDSPVPTRRPQRTRPRARARPQPQQRRRAPTYHVAREPVVDPRPIVRFHPNQVTMTASPPPTTDWVVSDFRDELVRNVETSVTPGVDSTPYIIHALETMTQPRDDGRIMSAARSSSTSQATNPILRYLPSSIPGLFQPKAAYIPVSTADPDPNAPRNILTPEEELAALRRHRKRTNSEDPQANQPMLPLGRRPSWLRPLSSGTIRVPYSVSSNEDDGHPWGPEDVIKFVDRMDELEQTPPPRRSPRDIDNWQSQSDVFTDDPEMASMFPRLDYKPWTLRLPCLFILAGLCVLMVAALIFCAIFSDRQQGLMAYSGTIYDGGYFLFRIFPQFLAALILLYAQIVITAAFRVLPFSALAAEDVRSRRNVGFLPLYPKTFLWPQYVSTWRVRIPIIMTWLLNFTIPLQSCLFTVVYIEEQWIWCTVQGVAWVLVALYVFMLLATLLLAGFWHHRRTGLGPKWDMRTLADIIALLAPSNSAQQFSGTENAVRRNDMRHMLFSNIERLGYWRSPEAPELNLWYGIGSPAHDEKVNFESLGDYVHEKGPRGAPPNVMPSAGGIRNRYLPWCFRDTQVSFWAVATGILLITLFVICFNPKTDIRSGFVPLISAAPIPGAFSAANFLYSFVPALLGMIIFLVFQSLDLTLRILTPWGELSRVEGSLARNSILLDYAACLPLESTWKALKHGHWKVAFISLFATFSFLIPVLAGGMFMALTAPDHIVRMYPNVPVLAIILTLLTLMLLALVALIFNRDQFRLPHAVTCLNEIISFCYAEDLRADPAFQWAQSHRLLKMKLGAYMDNAEQSRWFFSAGYGKKGALGIRRYGRYTGDTPYVQAAKRRAREKREMAGRILRRAAEKDLAIDRQRQYEISRPVPKGNSTMISP</sequence>
<dbReference type="OMA" id="YLPWCLR"/>
<feature type="compositionally biased region" description="Polar residues" evidence="1">
    <location>
        <begin position="24"/>
        <end position="37"/>
    </location>
</feature>
<feature type="region of interest" description="Disordered" evidence="1">
    <location>
        <begin position="24"/>
        <end position="100"/>
    </location>
</feature>
<name>W3XFZ9_PESFW</name>
<feature type="transmembrane region" description="Helical" evidence="2">
    <location>
        <begin position="757"/>
        <end position="782"/>
    </location>
</feature>
<feature type="transmembrane region" description="Helical" evidence="2">
    <location>
        <begin position="496"/>
        <end position="518"/>
    </location>
</feature>
<keyword evidence="2" id="KW-1133">Transmembrane helix</keyword>
<feature type="transmembrane region" description="Helical" evidence="2">
    <location>
        <begin position="683"/>
        <end position="705"/>
    </location>
</feature>
<evidence type="ECO:0000256" key="2">
    <source>
        <dbReference type="SAM" id="Phobius"/>
    </source>
</evidence>
<dbReference type="PANTHER" id="PTHR37544:SF1">
    <property type="entry name" value="PHOSPHORIBOSYLAMINOIMIDAZOLE-SUCCINOCARBOXAMIDE SYNTHASE"/>
    <property type="match status" value="1"/>
</dbReference>
<reference evidence="4" key="1">
    <citation type="journal article" date="2015" name="BMC Genomics">
        <title>Genomic and transcriptomic analysis of the endophytic fungus Pestalotiopsis fici reveals its lifestyle and high potential for synthesis of natural products.</title>
        <authorList>
            <person name="Wang X."/>
            <person name="Zhang X."/>
            <person name="Liu L."/>
            <person name="Xiang M."/>
            <person name="Wang W."/>
            <person name="Sun X."/>
            <person name="Che Y."/>
            <person name="Guo L."/>
            <person name="Liu G."/>
            <person name="Guo L."/>
            <person name="Wang C."/>
            <person name="Yin W.B."/>
            <person name="Stadler M."/>
            <person name="Zhang X."/>
            <person name="Liu X."/>
        </authorList>
    </citation>
    <scope>NUCLEOTIDE SEQUENCE [LARGE SCALE GENOMIC DNA]</scope>
    <source>
        <strain evidence="4">W106-1 / CGMCC3.15140</strain>
    </source>
</reference>
<evidence type="ECO:0000313" key="4">
    <source>
        <dbReference type="Proteomes" id="UP000030651"/>
    </source>
</evidence>
<accession>W3XFZ9</accession>
<feature type="transmembrane region" description="Helical" evidence="2">
    <location>
        <begin position="353"/>
        <end position="373"/>
    </location>
</feature>
<dbReference type="InterPro" id="IPR021840">
    <property type="entry name" value="DUF3433"/>
</dbReference>
<dbReference type="HOGENOM" id="CLU_011750_0_0_1"/>
<feature type="region of interest" description="Disordered" evidence="1">
    <location>
        <begin position="241"/>
        <end position="262"/>
    </location>
</feature>
<dbReference type="OrthoDB" id="3057599at2759"/>
<feature type="compositionally biased region" description="Basic residues" evidence="1">
    <location>
        <begin position="79"/>
        <end position="100"/>
    </location>
</feature>
<dbReference type="EMBL" id="KI912110">
    <property type="protein sequence ID" value="ETS84934.1"/>
    <property type="molecule type" value="Genomic_DNA"/>
</dbReference>
<organism evidence="3 4">
    <name type="scientific">Pestalotiopsis fici (strain W106-1 / CGMCC3.15140)</name>
    <dbReference type="NCBI Taxonomy" id="1229662"/>
    <lineage>
        <taxon>Eukaryota</taxon>
        <taxon>Fungi</taxon>
        <taxon>Dikarya</taxon>
        <taxon>Ascomycota</taxon>
        <taxon>Pezizomycotina</taxon>
        <taxon>Sordariomycetes</taxon>
        <taxon>Xylariomycetidae</taxon>
        <taxon>Amphisphaeriales</taxon>
        <taxon>Sporocadaceae</taxon>
        <taxon>Pestalotiopsis</taxon>
    </lineage>
</organism>
<evidence type="ECO:0008006" key="5">
    <source>
        <dbReference type="Google" id="ProtNLM"/>
    </source>
</evidence>
<feature type="transmembrane region" description="Helical" evidence="2">
    <location>
        <begin position="794"/>
        <end position="816"/>
    </location>
</feature>
<dbReference type="eggNOG" id="ENOG502SKGN">
    <property type="taxonomic scope" value="Eukaryota"/>
</dbReference>
<dbReference type="KEGG" id="pfy:PFICI_02959"/>
<evidence type="ECO:0000256" key="1">
    <source>
        <dbReference type="SAM" id="MobiDB-lite"/>
    </source>
</evidence>
<evidence type="ECO:0000313" key="3">
    <source>
        <dbReference type="EMBL" id="ETS84934.1"/>
    </source>
</evidence>
<dbReference type="GeneID" id="19267972"/>
<keyword evidence="2" id="KW-0812">Transmembrane</keyword>
<keyword evidence="4" id="KW-1185">Reference proteome</keyword>
<dbReference type="AlphaFoldDB" id="W3XFZ9"/>
<dbReference type="Proteomes" id="UP000030651">
    <property type="component" value="Unassembled WGS sequence"/>
</dbReference>
<dbReference type="STRING" id="1229662.W3XFZ9"/>
<feature type="transmembrane region" description="Helical" evidence="2">
    <location>
        <begin position="641"/>
        <end position="663"/>
    </location>
</feature>
<dbReference type="RefSeq" id="XP_007829731.1">
    <property type="nucleotide sequence ID" value="XM_007831540.1"/>
</dbReference>
<gene>
    <name evidence="3" type="ORF">PFICI_02959</name>
</gene>